<organism evidence="19 20">
    <name type="scientific">Dawidia cretensis</name>
    <dbReference type="NCBI Taxonomy" id="2782350"/>
    <lineage>
        <taxon>Bacteria</taxon>
        <taxon>Pseudomonadati</taxon>
        <taxon>Bacteroidota</taxon>
        <taxon>Cytophagia</taxon>
        <taxon>Cytophagales</taxon>
        <taxon>Chryseotaleaceae</taxon>
        <taxon>Dawidia</taxon>
    </lineage>
</organism>
<evidence type="ECO:0000256" key="12">
    <source>
        <dbReference type="HAMAP-Rule" id="MF_01024"/>
    </source>
</evidence>
<reference evidence="19 20" key="1">
    <citation type="submission" date="2021-05" db="EMBL/GenBank/DDBJ databases">
        <title>A Polyphasic approach of four new species of the genus Ohtaekwangia: Ohtaekwangia histidinii sp. nov., Ohtaekwangia cretensis sp. nov., Ohtaekwangia indiensis sp. nov., Ohtaekwangia reichenbachii sp. nov. from diverse environment.</title>
        <authorList>
            <person name="Octaviana S."/>
        </authorList>
    </citation>
    <scope>NUCLEOTIDE SEQUENCE [LARGE SCALE GENOMIC DNA]</scope>
    <source>
        <strain evidence="19 20">PWU5</strain>
    </source>
</reference>
<dbReference type="GO" id="GO:0008270">
    <property type="term" value="F:zinc ion binding"/>
    <property type="evidence" value="ECO:0007669"/>
    <property type="project" value="UniProtKB-UniRule"/>
</dbReference>
<keyword evidence="10 12" id="KW-0368">Histidine biosynthesis</keyword>
<dbReference type="Gene3D" id="3.40.50.1980">
    <property type="entry name" value="Nitrogenase molybdenum iron protein domain"/>
    <property type="match status" value="2"/>
</dbReference>
<evidence type="ECO:0000256" key="6">
    <source>
        <dbReference type="ARBA" id="ARBA00022723"/>
    </source>
</evidence>
<dbReference type="EC" id="1.1.1.23" evidence="4 12"/>
<feature type="binding site" evidence="12 15">
    <location>
        <position position="186"/>
    </location>
    <ligand>
        <name>NAD(+)</name>
        <dbReference type="ChEBI" id="CHEBI:57540"/>
    </ligand>
</feature>
<evidence type="ECO:0000256" key="13">
    <source>
        <dbReference type="PIRNR" id="PIRNR000099"/>
    </source>
</evidence>
<keyword evidence="5 12" id="KW-0028">Amino-acid biosynthesis</keyword>
<dbReference type="GO" id="GO:0004399">
    <property type="term" value="F:histidinol dehydrogenase activity"/>
    <property type="evidence" value="ECO:0007669"/>
    <property type="project" value="UniProtKB-UniRule"/>
</dbReference>
<dbReference type="FunFam" id="1.20.5.1300:FF:000001">
    <property type="entry name" value="Histidine biosynthesis trifunctional protein"/>
    <property type="match status" value="1"/>
</dbReference>
<keyword evidence="7 12" id="KW-0862">Zinc</keyword>
<proteinExistence type="inferred from homology"/>
<evidence type="ECO:0000256" key="15">
    <source>
        <dbReference type="PIRSR" id="PIRSR000099-2"/>
    </source>
</evidence>
<dbReference type="InterPro" id="IPR022695">
    <property type="entry name" value="Histidinol_DH_monofunct"/>
</dbReference>
<dbReference type="PANTHER" id="PTHR21256">
    <property type="entry name" value="HISTIDINOL DEHYDROGENASE HDH"/>
    <property type="match status" value="1"/>
</dbReference>
<comment type="function">
    <text evidence="1 12">Catalyzes the sequential NAD-dependent oxidations of L-histidinol to L-histidinaldehyde and then to L-histidine.</text>
</comment>
<dbReference type="Pfam" id="PF00815">
    <property type="entry name" value="Histidinol_dh"/>
    <property type="match status" value="1"/>
</dbReference>
<dbReference type="GO" id="GO:0000105">
    <property type="term" value="P:L-histidine biosynthetic process"/>
    <property type="evidence" value="ECO:0007669"/>
    <property type="project" value="UniProtKB-UniRule"/>
</dbReference>
<dbReference type="AlphaFoldDB" id="A0AAP2E3W5"/>
<dbReference type="PANTHER" id="PTHR21256:SF2">
    <property type="entry name" value="HISTIDINE BIOSYNTHESIS TRIFUNCTIONAL PROTEIN"/>
    <property type="match status" value="1"/>
</dbReference>
<keyword evidence="20" id="KW-1185">Reference proteome</keyword>
<dbReference type="InterPro" id="IPR001692">
    <property type="entry name" value="Histidinol_DH_CS"/>
</dbReference>
<evidence type="ECO:0000256" key="16">
    <source>
        <dbReference type="PIRSR" id="PIRSR000099-3"/>
    </source>
</evidence>
<evidence type="ECO:0000256" key="11">
    <source>
        <dbReference type="ARBA" id="ARBA00049489"/>
    </source>
</evidence>
<dbReference type="SUPFAM" id="SSF53720">
    <property type="entry name" value="ALDH-like"/>
    <property type="match status" value="1"/>
</dbReference>
<name>A0AAP2E3W5_9BACT</name>
<dbReference type="HAMAP" id="MF_01024">
    <property type="entry name" value="HisD"/>
    <property type="match status" value="1"/>
</dbReference>
<evidence type="ECO:0000256" key="17">
    <source>
        <dbReference type="PIRSR" id="PIRSR000099-4"/>
    </source>
</evidence>
<dbReference type="GO" id="GO:0051287">
    <property type="term" value="F:NAD binding"/>
    <property type="evidence" value="ECO:0007669"/>
    <property type="project" value="InterPro"/>
</dbReference>
<comment type="pathway">
    <text evidence="2 12">Amino-acid biosynthesis; L-histidine biosynthesis; L-histidine from 5-phospho-alpha-D-ribose 1-diphosphate: step 9/9.</text>
</comment>
<dbReference type="PIRSF" id="PIRSF000099">
    <property type="entry name" value="Histidinol_dh"/>
    <property type="match status" value="1"/>
</dbReference>
<dbReference type="RefSeq" id="WP_254087644.1">
    <property type="nucleotide sequence ID" value="NZ_JAHESE010000049.1"/>
</dbReference>
<dbReference type="FunFam" id="3.40.50.1980:FF:000001">
    <property type="entry name" value="Histidinol dehydrogenase"/>
    <property type="match status" value="1"/>
</dbReference>
<dbReference type="PROSITE" id="PS00611">
    <property type="entry name" value="HISOL_DEHYDROGENASE"/>
    <property type="match status" value="1"/>
</dbReference>
<evidence type="ECO:0000256" key="2">
    <source>
        <dbReference type="ARBA" id="ARBA00004940"/>
    </source>
</evidence>
<feature type="binding site" evidence="12 16">
    <location>
        <position position="356"/>
    </location>
    <ligand>
        <name>substrate</name>
    </ligand>
</feature>
<feature type="binding site" evidence="12 16">
    <location>
        <position position="415"/>
    </location>
    <ligand>
        <name>substrate</name>
    </ligand>
</feature>
<evidence type="ECO:0000313" key="19">
    <source>
        <dbReference type="EMBL" id="MBT1712075.1"/>
    </source>
</evidence>
<evidence type="ECO:0000256" key="5">
    <source>
        <dbReference type="ARBA" id="ARBA00022605"/>
    </source>
</evidence>
<sequence length="430" mass="46220">MKTYTNPTPDTWADLCQRPQLELEFLESSVRNVLNRVRKSGDEALLELTAQYDKVQLQTLNVSAAEIEAAGRTLPEALKEAIRTAAANIEKFHAAQRRDVLKVETTPGVRCWRKGVAIDKVGIYIPGGSAPLFSTVLMLGIPARLAGCREVVLCSPPDKTGAINPAILFAAAHVGITRICKVGGAQAIAAMAYGTASVPKVYKIFGPGNQYVTKAKQLVQEEGLAIDMPAGPSEVLVLADETAEPAFVAADLLSQAEHGEDSQVMLILNDARLLAPIETEIANQLEQLPRRDIARKALANSRVVILSDRQKALDFVNTYAPEHLILNIAQADAVAGDVINAGSVFIGNYTPEAMGDYASGTNHTLPTNGFARAFAGVSLESFMKYITFQEVSPAGIRALGPVVELMAEAEQLEAHKMAIRVRLDKLATNP</sequence>
<feature type="binding site" evidence="12 15">
    <location>
        <position position="124"/>
    </location>
    <ligand>
        <name>NAD(+)</name>
        <dbReference type="ChEBI" id="CHEBI:57540"/>
    </ligand>
</feature>
<feature type="binding site" evidence="12 16">
    <location>
        <position position="233"/>
    </location>
    <ligand>
        <name>substrate</name>
    </ligand>
</feature>
<feature type="binding site" evidence="12 16">
    <location>
        <position position="410"/>
    </location>
    <ligand>
        <name>substrate</name>
    </ligand>
</feature>
<accession>A0AAP2E3W5</accession>
<dbReference type="GO" id="GO:0005829">
    <property type="term" value="C:cytosol"/>
    <property type="evidence" value="ECO:0007669"/>
    <property type="project" value="TreeGrafter"/>
</dbReference>
<dbReference type="InterPro" id="IPR016161">
    <property type="entry name" value="Ald_DH/histidinol_DH"/>
</dbReference>
<dbReference type="Gene3D" id="1.20.5.1300">
    <property type="match status" value="1"/>
</dbReference>
<feature type="binding site" evidence="12 17">
    <location>
        <position position="255"/>
    </location>
    <ligand>
        <name>Zn(2+)</name>
        <dbReference type="ChEBI" id="CHEBI:29105"/>
    </ligand>
</feature>
<feature type="active site" description="Proton acceptor" evidence="12 14">
    <location>
        <position position="323"/>
    </location>
</feature>
<dbReference type="CDD" id="cd06572">
    <property type="entry name" value="Histidinol_dh"/>
    <property type="match status" value="1"/>
</dbReference>
<evidence type="ECO:0000256" key="18">
    <source>
        <dbReference type="RuleBase" id="RU004175"/>
    </source>
</evidence>
<keyword evidence="6 12" id="KW-0479">Metal-binding</keyword>
<feature type="binding site" evidence="12 17">
    <location>
        <position position="415"/>
    </location>
    <ligand>
        <name>Zn(2+)</name>
        <dbReference type="ChEBI" id="CHEBI:29105"/>
    </ligand>
</feature>
<comment type="caution">
    <text evidence="19">The sequence shown here is derived from an EMBL/GenBank/DDBJ whole genome shotgun (WGS) entry which is preliminary data.</text>
</comment>
<evidence type="ECO:0000256" key="3">
    <source>
        <dbReference type="ARBA" id="ARBA00010178"/>
    </source>
</evidence>
<evidence type="ECO:0000256" key="4">
    <source>
        <dbReference type="ARBA" id="ARBA00012965"/>
    </source>
</evidence>
<feature type="binding site" evidence="12 16">
    <location>
        <position position="258"/>
    </location>
    <ligand>
        <name>substrate</name>
    </ligand>
</feature>
<dbReference type="NCBIfam" id="TIGR00069">
    <property type="entry name" value="hisD"/>
    <property type="match status" value="1"/>
</dbReference>
<comment type="similarity">
    <text evidence="3 12 13 18">Belongs to the histidinol dehydrogenase family.</text>
</comment>
<evidence type="ECO:0000256" key="1">
    <source>
        <dbReference type="ARBA" id="ARBA00003850"/>
    </source>
</evidence>
<feature type="binding site" evidence="12 17">
    <location>
        <position position="258"/>
    </location>
    <ligand>
        <name>Zn(2+)</name>
        <dbReference type="ChEBI" id="CHEBI:29105"/>
    </ligand>
</feature>
<dbReference type="EMBL" id="JAHESE010000049">
    <property type="protein sequence ID" value="MBT1712075.1"/>
    <property type="molecule type" value="Genomic_DNA"/>
</dbReference>
<keyword evidence="8 12" id="KW-0560">Oxidoreductase</keyword>
<comment type="catalytic activity">
    <reaction evidence="11 12">
        <text>L-histidinol + 2 NAD(+) + H2O = L-histidine + 2 NADH + 3 H(+)</text>
        <dbReference type="Rhea" id="RHEA:20641"/>
        <dbReference type="ChEBI" id="CHEBI:15377"/>
        <dbReference type="ChEBI" id="CHEBI:15378"/>
        <dbReference type="ChEBI" id="CHEBI:57540"/>
        <dbReference type="ChEBI" id="CHEBI:57595"/>
        <dbReference type="ChEBI" id="CHEBI:57699"/>
        <dbReference type="ChEBI" id="CHEBI:57945"/>
        <dbReference type="EC" id="1.1.1.23"/>
    </reaction>
</comment>
<evidence type="ECO:0000256" key="10">
    <source>
        <dbReference type="ARBA" id="ARBA00023102"/>
    </source>
</evidence>
<evidence type="ECO:0000256" key="14">
    <source>
        <dbReference type="PIRSR" id="PIRSR000099-1"/>
    </source>
</evidence>
<gene>
    <name evidence="12 19" type="primary">hisD</name>
    <name evidence="19" type="ORF">KK062_27790</name>
</gene>
<feature type="binding site" evidence="12 17">
    <location>
        <position position="356"/>
    </location>
    <ligand>
        <name>Zn(2+)</name>
        <dbReference type="ChEBI" id="CHEBI:29105"/>
    </ligand>
</feature>
<dbReference type="Proteomes" id="UP001319080">
    <property type="component" value="Unassembled WGS sequence"/>
</dbReference>
<comment type="cofactor">
    <cofactor evidence="12 17">
        <name>Zn(2+)</name>
        <dbReference type="ChEBI" id="CHEBI:29105"/>
    </cofactor>
    <text evidence="12 17">Binds 1 zinc ion per subunit.</text>
</comment>
<feature type="active site" description="Proton acceptor" evidence="12 14">
    <location>
        <position position="322"/>
    </location>
</feature>
<feature type="binding site" evidence="12 16">
    <location>
        <position position="323"/>
    </location>
    <ligand>
        <name>substrate</name>
    </ligand>
</feature>
<dbReference type="InterPro" id="IPR012131">
    <property type="entry name" value="Hstdl_DH"/>
</dbReference>
<evidence type="ECO:0000313" key="20">
    <source>
        <dbReference type="Proteomes" id="UP001319080"/>
    </source>
</evidence>
<feature type="binding site" evidence="12 16">
    <location>
        <position position="255"/>
    </location>
    <ligand>
        <name>substrate</name>
    </ligand>
</feature>
<evidence type="ECO:0000256" key="8">
    <source>
        <dbReference type="ARBA" id="ARBA00023002"/>
    </source>
</evidence>
<feature type="binding site" evidence="12 15">
    <location>
        <position position="209"/>
    </location>
    <ligand>
        <name>NAD(+)</name>
        <dbReference type="ChEBI" id="CHEBI:57540"/>
    </ligand>
</feature>
<evidence type="ECO:0000256" key="9">
    <source>
        <dbReference type="ARBA" id="ARBA00023027"/>
    </source>
</evidence>
<dbReference type="PRINTS" id="PR00083">
    <property type="entry name" value="HOLDHDRGNASE"/>
</dbReference>
<protein>
    <recommendedName>
        <fullName evidence="4 12">Histidinol dehydrogenase</fullName>
        <shortName evidence="12">HDH</shortName>
        <ecNumber evidence="4 12">1.1.1.23</ecNumber>
    </recommendedName>
</protein>
<evidence type="ECO:0000256" key="7">
    <source>
        <dbReference type="ARBA" id="ARBA00022833"/>
    </source>
</evidence>
<keyword evidence="9 12" id="KW-0520">NAD</keyword>